<comment type="caution">
    <text evidence="3">The sequence shown here is derived from an EMBL/GenBank/DDBJ whole genome shotgun (WGS) entry which is preliminary data.</text>
</comment>
<dbReference type="Proteomes" id="UP001582793">
    <property type="component" value="Unassembled WGS sequence"/>
</dbReference>
<evidence type="ECO:0000313" key="4">
    <source>
        <dbReference type="Proteomes" id="UP001582793"/>
    </source>
</evidence>
<dbReference type="Pfam" id="PF04545">
    <property type="entry name" value="Sigma70_r4"/>
    <property type="match status" value="1"/>
</dbReference>
<name>A0ABV5CL06_9ACTN</name>
<evidence type="ECO:0000256" key="1">
    <source>
        <dbReference type="SAM" id="MobiDB-lite"/>
    </source>
</evidence>
<dbReference type="InterPro" id="IPR036388">
    <property type="entry name" value="WH-like_DNA-bd_sf"/>
</dbReference>
<dbReference type="SUPFAM" id="SSF88659">
    <property type="entry name" value="Sigma3 and sigma4 domains of RNA polymerase sigma factors"/>
    <property type="match status" value="1"/>
</dbReference>
<gene>
    <name evidence="3" type="ORF">AAFH96_06095</name>
</gene>
<evidence type="ECO:0000259" key="2">
    <source>
        <dbReference type="Pfam" id="PF04545"/>
    </source>
</evidence>
<dbReference type="InterPro" id="IPR007630">
    <property type="entry name" value="RNA_pol_sigma70_r4"/>
</dbReference>
<keyword evidence="4" id="KW-1185">Reference proteome</keyword>
<sequence length="94" mass="10187">MPDPLAPLRRLTAIPDPAKRAVAITKALADLPEVTAELREARQNAVLELRSDQGLSHAQVADLLKVSRARAQQIAEGRTTGKRRDPAEATEPTD</sequence>
<dbReference type="Gene3D" id="1.10.10.10">
    <property type="entry name" value="Winged helix-like DNA-binding domain superfamily/Winged helix DNA-binding domain"/>
    <property type="match status" value="1"/>
</dbReference>
<dbReference type="EMBL" id="JBCGDC010000011">
    <property type="protein sequence ID" value="MFB6392677.1"/>
    <property type="molecule type" value="Genomic_DNA"/>
</dbReference>
<organism evidence="3 4">
    <name type="scientific">Polymorphospora lycopeni</name>
    <dbReference type="NCBI Taxonomy" id="3140240"/>
    <lineage>
        <taxon>Bacteria</taxon>
        <taxon>Bacillati</taxon>
        <taxon>Actinomycetota</taxon>
        <taxon>Actinomycetes</taxon>
        <taxon>Micromonosporales</taxon>
        <taxon>Micromonosporaceae</taxon>
        <taxon>Polymorphospora</taxon>
    </lineage>
</organism>
<proteinExistence type="predicted"/>
<reference evidence="3 4" key="1">
    <citation type="submission" date="2024-04" db="EMBL/GenBank/DDBJ databases">
        <title>Polymorphospora sp. isolated from Baiyangdian Lake in Xiong'an New Area.</title>
        <authorList>
            <person name="Zhang X."/>
            <person name="Liu J."/>
        </authorList>
    </citation>
    <scope>NUCLEOTIDE SEQUENCE [LARGE SCALE GENOMIC DNA]</scope>
    <source>
        <strain evidence="3 4">2-325</strain>
    </source>
</reference>
<feature type="region of interest" description="Disordered" evidence="1">
    <location>
        <begin position="70"/>
        <end position="94"/>
    </location>
</feature>
<accession>A0ABV5CL06</accession>
<dbReference type="RefSeq" id="WP_375733393.1">
    <property type="nucleotide sequence ID" value="NZ_JBCGDC010000011.1"/>
</dbReference>
<evidence type="ECO:0000313" key="3">
    <source>
        <dbReference type="EMBL" id="MFB6392677.1"/>
    </source>
</evidence>
<dbReference type="InterPro" id="IPR013324">
    <property type="entry name" value="RNA_pol_sigma_r3/r4-like"/>
</dbReference>
<feature type="domain" description="RNA polymerase sigma-70 region 4" evidence="2">
    <location>
        <begin position="41"/>
        <end position="74"/>
    </location>
</feature>
<protein>
    <submittedName>
        <fullName evidence="3">Sigma factor-like helix-turn-helix DNA-binding protein</fullName>
    </submittedName>
</protein>